<evidence type="ECO:0000256" key="4">
    <source>
        <dbReference type="SAM" id="Coils"/>
    </source>
</evidence>
<gene>
    <name evidence="9" type="ORF">K490DRAFT_37376</name>
</gene>
<evidence type="ECO:0000313" key="10">
    <source>
        <dbReference type="Proteomes" id="UP000799776"/>
    </source>
</evidence>
<keyword evidence="3" id="KW-0539">Nucleus</keyword>
<reference evidence="9" key="1">
    <citation type="journal article" date="2020" name="Stud. Mycol.">
        <title>101 Dothideomycetes genomes: a test case for predicting lifestyles and emergence of pathogens.</title>
        <authorList>
            <person name="Haridas S."/>
            <person name="Albert R."/>
            <person name="Binder M."/>
            <person name="Bloem J."/>
            <person name="Labutti K."/>
            <person name="Salamov A."/>
            <person name="Andreopoulos B."/>
            <person name="Baker S."/>
            <person name="Barry K."/>
            <person name="Bills G."/>
            <person name="Bluhm B."/>
            <person name="Cannon C."/>
            <person name="Castanera R."/>
            <person name="Culley D."/>
            <person name="Daum C."/>
            <person name="Ezra D."/>
            <person name="Gonzalez J."/>
            <person name="Henrissat B."/>
            <person name="Kuo A."/>
            <person name="Liang C."/>
            <person name="Lipzen A."/>
            <person name="Lutzoni F."/>
            <person name="Magnuson J."/>
            <person name="Mondo S."/>
            <person name="Nolan M."/>
            <person name="Ohm R."/>
            <person name="Pangilinan J."/>
            <person name="Park H.-J."/>
            <person name="Ramirez L."/>
            <person name="Alfaro M."/>
            <person name="Sun H."/>
            <person name="Tritt A."/>
            <person name="Yoshinaga Y."/>
            <person name="Zwiers L.-H."/>
            <person name="Turgeon B."/>
            <person name="Goodwin S."/>
            <person name="Spatafora J."/>
            <person name="Crous P."/>
            <person name="Grigoriev I."/>
        </authorList>
    </citation>
    <scope>NUCLEOTIDE SEQUENCE</scope>
    <source>
        <strain evidence="9">CBS 121410</strain>
    </source>
</reference>
<feature type="coiled-coil region" evidence="4">
    <location>
        <begin position="48"/>
        <end position="114"/>
    </location>
</feature>
<dbReference type="GO" id="GO:0017056">
    <property type="term" value="F:structural constituent of nuclear pore"/>
    <property type="evidence" value="ECO:0007669"/>
    <property type="project" value="TreeGrafter"/>
</dbReference>
<feature type="coiled-coil region" evidence="4">
    <location>
        <begin position="1662"/>
        <end position="1718"/>
    </location>
</feature>
<feature type="compositionally biased region" description="Polar residues" evidence="5">
    <location>
        <begin position="1805"/>
        <end position="1814"/>
    </location>
</feature>
<keyword evidence="10" id="KW-1185">Reference proteome</keyword>
<evidence type="ECO:0000259" key="7">
    <source>
        <dbReference type="Pfam" id="PF25481"/>
    </source>
</evidence>
<protein>
    <submittedName>
        <fullName evidence="9">Uncharacterized protein</fullName>
    </submittedName>
</protein>
<evidence type="ECO:0000313" key="9">
    <source>
        <dbReference type="EMBL" id="KAF2089482.1"/>
    </source>
</evidence>
<dbReference type="InterPro" id="IPR057577">
    <property type="entry name" value="Nucleoprot-TPR/MLP1_dom"/>
</dbReference>
<dbReference type="Pfam" id="PF07926">
    <property type="entry name" value="TPR_MLP1_2"/>
    <property type="match status" value="1"/>
</dbReference>
<feature type="coiled-coil region" evidence="4">
    <location>
        <begin position="305"/>
        <end position="371"/>
    </location>
</feature>
<sequence>MATAAMDTAYISKSYNVPQATIETLLDAPTTELVHQLLAALSVKAQEHEDLKNELFRLDTELQTAVRNGDTKARALKDTVDKGLKDLEALRKRLHDEENTRTALESELQNIKSSTSTSSSEAEVLRTRINTLEASNRETLALLEAKSTSYDRLAEELSSQQQKINALRREVTELEEKNQNAQNASTSTRFRQQALEQEVDLLKRNNESYEAEIRSKNDAYSKFRKEKSARISELQRKYDDANETIESLRRTETTLRSRLGEVNQKAEDAFVKIQQLQEAAVRTEESFRVELDSQKRLAELQKESATTARSRLQAVQESMEKIKEDAAEEIGTLQAEVETERREKDAAQARLSELESEVERLEADLAAKPATFGVTGTPRRVNGLAGASTPGRSGSPGAFSPNASRVRGPTMTQLYSEHAQLKSDLDAERRRNEKLSSTIDEMIQELEAKQPEIDELRTGHSRLEAEVLEISELLEESNRSRDTAKKEARKWSGEVNGLKRENDILKQQLGDLSKQVQGLLFEVQVRNEGLESFSKADQVLFEKARAGEVDVEEAQGDSDTARLISQRFVVFTNVVGLQQQNEKLLRIVRELGDRMEGEEARAKQDQQEKDLQELEELRRKTSRFEDELKTLNTVSESYQRERDMFRRMLTHRGQIPPGSDIASIFGQSVDGRVSITPRPPTFSQSVGETDKSKDLSDYARLLKELQSHFDVYRKEAATDHSMLKEQSDRLAREKSEIQIEINRVNSQLALAHERHELLQANYSQLRSENTELQKRSQSLAEISAQQDLKTARAAEDLLDAKVEVDGLRRETANLKAEKELWRNIESRLTDDARALIDERARLNKMITDLQNLQNERELTDAENRRRLQNRIESLESELSSLKRKLDNEVEDGKRAALRREYESEQNRTRIDDLVKSLSNTREELVAAKTQRDQLQARLDEMKIELQNAEERAQALQPKSTSRRDVTNTGEGTATDNPRDLSREQELAVEVADLKRDLELAQRELADAKKDSETYSKISQDAEEALSNANDIHDQYRADMDQIDAEKDAKIRDLEQRVEDISSELATTNTELSQLRTGHEENLSRFNEQKAILETELSRLKDESERYQETAKLCKEDLKAQAEIAQQAQQSYENELIRHAEASQNLQKERSEHAKIKTEVSKAKAEAEAAKKALMSSEDSWTETRSRYEQEITDLKQRREDINNQNKILHQQLEAVSAQIAALKQNRASLSGEGDTNGTPPPGSDNLQEVIRYLRREKEIVDVQYELSIQEAKRLRQQLDHTRSELEQVRDKLNQERQSQIDKEQSAITHSKLIETINELNLFRESSTTLRTEARQAQAQLAEKVREVERLVATIEPLQTKLRDAENDLETKDGELRLLQEDRDRWQQRTQNILQKYDRVDPEELAQLKNRIETLQSDYDEALAAKAPLQQQIDGFSAQLEEAVKEGKAELRNRLQEQFKARSRELSAQMREKDAARETAIQEKDQLLQQLGALQIEFDGLKQDATEEGQIDQDGAASVSREEAEAERASAISNQSKADHESARADQLQQQVEMLQGRIAELEGQLDEHDKALEQLKAKHEAAIEQIKTDHEAEVKRIKTEHAQEIERIKLEHTGLPSDLSDAEARELVSTNPTIKGIVARNIKNRLAQQIEEQSAKDKELFEKQLAEKLEEVKMKAEAAKTNAVTMMEKRQALKVNMAQNKEKQAQAKLEVVEKAAEETPQRPVGEVWAIAKETKPSPAAASATAAAATPNTAAATNSTQRSPAQVTPLVQPNTHPTLVFGHAAGTSQPTQNQHQIQSPVAAPLNQFQSQQGQPPANPFAPMSPQGANPFSQSQQAPQPLGNGAMGNHFRPHPSFGGPANRTNSPFGQSVGGFGPPAQQPDLGATTTQAPPQTMGTVQNQAHSRPSMNVGTGPAVLQNIVRGGGTSLPVPRGGGIPRPSGRGGNQQQGGQQQSQLPRGGGHARGRGRGGRGGNQQLDPVAQQFTPGPQGQQQQGGGRGGKRPHPDGGESGAGKRSRVSE</sequence>
<proteinExistence type="predicted"/>
<evidence type="ECO:0000259" key="6">
    <source>
        <dbReference type="Pfam" id="PF07926"/>
    </source>
</evidence>
<keyword evidence="2 4" id="KW-0175">Coiled coil</keyword>
<feature type="domain" description="Nucleoprotein TPR/MPL1" evidence="7">
    <location>
        <begin position="185"/>
        <end position="261"/>
    </location>
</feature>
<organism evidence="9 10">
    <name type="scientific">Saccharata proteae CBS 121410</name>
    <dbReference type="NCBI Taxonomy" id="1314787"/>
    <lineage>
        <taxon>Eukaryota</taxon>
        <taxon>Fungi</taxon>
        <taxon>Dikarya</taxon>
        <taxon>Ascomycota</taxon>
        <taxon>Pezizomycotina</taxon>
        <taxon>Dothideomycetes</taxon>
        <taxon>Dothideomycetes incertae sedis</taxon>
        <taxon>Botryosphaeriales</taxon>
        <taxon>Saccharataceae</taxon>
        <taxon>Saccharata</taxon>
    </lineage>
</organism>
<dbReference type="Proteomes" id="UP000799776">
    <property type="component" value="Unassembled WGS sequence"/>
</dbReference>
<evidence type="ECO:0000256" key="1">
    <source>
        <dbReference type="ARBA" id="ARBA00004123"/>
    </source>
</evidence>
<dbReference type="PANTHER" id="PTHR18898:SF2">
    <property type="entry name" value="NUCLEOPROTEIN TPR"/>
    <property type="match status" value="1"/>
</dbReference>
<feature type="region of interest" description="Disordered" evidence="5">
    <location>
        <begin position="1731"/>
        <end position="2019"/>
    </location>
</feature>
<feature type="coiled-coil region" evidence="4">
    <location>
        <begin position="1469"/>
        <end position="1503"/>
    </location>
</feature>
<feature type="domain" description="Nucleoprotein TPR/MLP1-2" evidence="6">
    <location>
        <begin position="1087"/>
        <end position="1215"/>
    </location>
</feature>
<feature type="domain" description="NUA/TPR/MLP1-2-like" evidence="8">
    <location>
        <begin position="487"/>
        <end position="600"/>
    </location>
</feature>
<feature type="coiled-coil region" evidence="4">
    <location>
        <begin position="1330"/>
        <end position="1424"/>
    </location>
</feature>
<feature type="coiled-coil region" evidence="4">
    <location>
        <begin position="411"/>
        <end position="445"/>
    </location>
</feature>
<dbReference type="GO" id="GO:0006406">
    <property type="term" value="P:mRNA export from nucleus"/>
    <property type="evidence" value="ECO:0007669"/>
    <property type="project" value="TreeGrafter"/>
</dbReference>
<feature type="compositionally biased region" description="Gly residues" evidence="5">
    <location>
        <begin position="1921"/>
        <end position="1946"/>
    </location>
</feature>
<dbReference type="EMBL" id="ML978714">
    <property type="protein sequence ID" value="KAF2089482.1"/>
    <property type="molecule type" value="Genomic_DNA"/>
</dbReference>
<dbReference type="OrthoDB" id="343070at2759"/>
<feature type="compositionally biased region" description="Polar residues" evidence="5">
    <location>
        <begin position="966"/>
        <end position="975"/>
    </location>
</feature>
<dbReference type="GO" id="GO:0005643">
    <property type="term" value="C:nuclear pore"/>
    <property type="evidence" value="ECO:0007669"/>
    <property type="project" value="TreeGrafter"/>
</dbReference>
<evidence type="ECO:0000256" key="3">
    <source>
        <dbReference type="ARBA" id="ARBA00023242"/>
    </source>
</evidence>
<feature type="compositionally biased region" description="Polar residues" evidence="5">
    <location>
        <begin position="1884"/>
        <end position="1909"/>
    </location>
</feature>
<feature type="coiled-coil region" evidence="4">
    <location>
        <begin position="983"/>
        <end position="1232"/>
    </location>
</feature>
<dbReference type="Pfam" id="PF25481">
    <property type="entry name" value="Nucleoprot-TPR"/>
    <property type="match status" value="1"/>
</dbReference>
<evidence type="ECO:0000256" key="5">
    <source>
        <dbReference type="SAM" id="MobiDB-lite"/>
    </source>
</evidence>
<name>A0A6A5YC62_9PEZI</name>
<feature type="coiled-coil region" evidence="4">
    <location>
        <begin position="143"/>
        <end position="279"/>
    </location>
</feature>
<feature type="compositionally biased region" description="Polar residues" evidence="5">
    <location>
        <begin position="1760"/>
        <end position="1776"/>
    </location>
</feature>
<dbReference type="InterPro" id="IPR012929">
    <property type="entry name" value="Nucleoprot-TPR/MLP1-2_dom"/>
</dbReference>
<feature type="coiled-coil region" evidence="4">
    <location>
        <begin position="1264"/>
        <end position="1302"/>
    </location>
</feature>
<feature type="compositionally biased region" description="Polar residues" evidence="5">
    <location>
        <begin position="1825"/>
        <end position="1837"/>
    </location>
</feature>
<evidence type="ECO:0000256" key="2">
    <source>
        <dbReference type="ARBA" id="ARBA00023054"/>
    </source>
</evidence>
<feature type="compositionally biased region" description="Low complexity" evidence="5">
    <location>
        <begin position="1736"/>
        <end position="1759"/>
    </location>
</feature>
<dbReference type="InterPro" id="IPR057974">
    <property type="entry name" value="NUA/TPR/MLP1-2-like_dom"/>
</dbReference>
<feature type="region of interest" description="Disordered" evidence="5">
    <location>
        <begin position="1506"/>
        <end position="1546"/>
    </location>
</feature>
<dbReference type="Gene3D" id="1.20.1170.10">
    <property type="match status" value="1"/>
</dbReference>
<dbReference type="Pfam" id="PF25785">
    <property type="entry name" value="TPR"/>
    <property type="match status" value="1"/>
</dbReference>
<accession>A0A6A5YC62</accession>
<evidence type="ECO:0000259" key="8">
    <source>
        <dbReference type="Pfam" id="PF25785"/>
    </source>
</evidence>
<comment type="subcellular location">
    <subcellularLocation>
        <location evidence="1">Nucleus</location>
    </subcellularLocation>
</comment>
<dbReference type="CDD" id="cd22541">
    <property type="entry name" value="SP5_N"/>
    <property type="match status" value="1"/>
</dbReference>
<feature type="compositionally biased region" description="Low complexity" evidence="5">
    <location>
        <begin position="1981"/>
        <end position="1991"/>
    </location>
</feature>
<feature type="region of interest" description="Disordered" evidence="5">
    <location>
        <begin position="372"/>
        <end position="406"/>
    </location>
</feature>
<feature type="coiled-coil region" evidence="4">
    <location>
        <begin position="481"/>
        <end position="515"/>
    </location>
</feature>
<dbReference type="PANTHER" id="PTHR18898">
    <property type="entry name" value="NUCLEOPROTEIN TPR-RELATED"/>
    <property type="match status" value="1"/>
</dbReference>
<dbReference type="GO" id="GO:0006606">
    <property type="term" value="P:protein import into nucleus"/>
    <property type="evidence" value="ECO:0007669"/>
    <property type="project" value="InterPro"/>
</dbReference>
<feature type="coiled-coil region" evidence="4">
    <location>
        <begin position="581"/>
        <end position="634"/>
    </location>
</feature>
<feature type="compositionally biased region" description="Low complexity" evidence="5">
    <location>
        <begin position="1947"/>
        <end position="1956"/>
    </location>
</feature>
<feature type="region of interest" description="Disordered" evidence="5">
    <location>
        <begin position="949"/>
        <end position="983"/>
    </location>
</feature>
<feature type="compositionally biased region" description="Polar residues" evidence="5">
    <location>
        <begin position="1785"/>
        <end position="1798"/>
    </location>
</feature>